<comment type="similarity">
    <text evidence="1">Belongs to the TAF9 family. CENP-S/MHF1 subfamily.</text>
</comment>
<keyword evidence="4" id="KW-0238">DNA-binding</keyword>
<reference evidence="7" key="1">
    <citation type="journal article" date="2023" name="IScience">
        <title>Live-bearing cockroach genome reveals convergent evolutionary mechanisms linked to viviparity in insects and beyond.</title>
        <authorList>
            <person name="Fouks B."/>
            <person name="Harrison M.C."/>
            <person name="Mikhailova A.A."/>
            <person name="Marchal E."/>
            <person name="English S."/>
            <person name="Carruthers M."/>
            <person name="Jennings E.C."/>
            <person name="Chiamaka E.L."/>
            <person name="Frigard R.A."/>
            <person name="Pippel M."/>
            <person name="Attardo G.M."/>
            <person name="Benoit J.B."/>
            <person name="Bornberg-Bauer E."/>
            <person name="Tobe S.S."/>
        </authorList>
    </citation>
    <scope>NUCLEOTIDE SEQUENCE</scope>
    <source>
        <strain evidence="7">Stay&amp;Tobe</strain>
    </source>
</reference>
<dbReference type="GO" id="GO:0003677">
    <property type="term" value="F:DNA binding"/>
    <property type="evidence" value="ECO:0007669"/>
    <property type="project" value="UniProtKB-KW"/>
</dbReference>
<dbReference type="CDD" id="cd22919">
    <property type="entry name" value="HFD_CENP-S"/>
    <property type="match status" value="1"/>
</dbReference>
<gene>
    <name evidence="7" type="ORF">L9F63_026680</name>
</gene>
<dbReference type="GO" id="GO:0006281">
    <property type="term" value="P:DNA repair"/>
    <property type="evidence" value="ECO:0007669"/>
    <property type="project" value="UniProtKB-KW"/>
</dbReference>
<dbReference type="GO" id="GO:0071821">
    <property type="term" value="C:FANCM-MHF complex"/>
    <property type="evidence" value="ECO:0007669"/>
    <property type="project" value="InterPro"/>
</dbReference>
<protein>
    <recommendedName>
        <fullName evidence="2">Centromere protein S</fullName>
    </recommendedName>
</protein>
<evidence type="ECO:0000256" key="2">
    <source>
        <dbReference type="ARBA" id="ARBA00016400"/>
    </source>
</evidence>
<keyword evidence="3" id="KW-0227">DNA damage</keyword>
<evidence type="ECO:0000256" key="4">
    <source>
        <dbReference type="ARBA" id="ARBA00023125"/>
    </source>
</evidence>
<dbReference type="Proteomes" id="UP001233999">
    <property type="component" value="Unassembled WGS sequence"/>
</dbReference>
<dbReference type="AlphaFoldDB" id="A0AAD8AHC4"/>
<proteinExistence type="inferred from homology"/>
<accession>A0AAD8AHC4</accession>
<evidence type="ECO:0000313" key="8">
    <source>
        <dbReference type="Proteomes" id="UP001233999"/>
    </source>
</evidence>
<dbReference type="PANTHER" id="PTHR22980:SF0">
    <property type="entry name" value="CENTROMERE PROTEIN S"/>
    <property type="match status" value="1"/>
</dbReference>
<organism evidence="7 8">
    <name type="scientific">Diploptera punctata</name>
    <name type="common">Pacific beetle cockroach</name>
    <dbReference type="NCBI Taxonomy" id="6984"/>
    <lineage>
        <taxon>Eukaryota</taxon>
        <taxon>Metazoa</taxon>
        <taxon>Ecdysozoa</taxon>
        <taxon>Arthropoda</taxon>
        <taxon>Hexapoda</taxon>
        <taxon>Insecta</taxon>
        <taxon>Pterygota</taxon>
        <taxon>Neoptera</taxon>
        <taxon>Polyneoptera</taxon>
        <taxon>Dictyoptera</taxon>
        <taxon>Blattodea</taxon>
        <taxon>Blaberoidea</taxon>
        <taxon>Blaberidae</taxon>
        <taxon>Diplopterinae</taxon>
        <taxon>Diploptera</taxon>
    </lineage>
</organism>
<dbReference type="Gene3D" id="1.10.20.10">
    <property type="entry name" value="Histone, subunit A"/>
    <property type="match status" value="1"/>
</dbReference>
<dbReference type="Pfam" id="PF15630">
    <property type="entry name" value="CENP-S"/>
    <property type="match status" value="1"/>
</dbReference>
<dbReference type="SUPFAM" id="SSF47113">
    <property type="entry name" value="Histone-fold"/>
    <property type="match status" value="1"/>
</dbReference>
<dbReference type="InterPro" id="IPR029003">
    <property type="entry name" value="CENP-S/Mhf1"/>
</dbReference>
<dbReference type="GO" id="GO:0046982">
    <property type="term" value="F:protein heterodimerization activity"/>
    <property type="evidence" value="ECO:0007669"/>
    <property type="project" value="InterPro"/>
</dbReference>
<sequence>MDNLNHEEKLRVTIHSDVHKISKEVAEQINMELDELSTSLIAELIWKKMKVISQDLEQFAKHAKRTTINAEDVKLLVRRNPSLKANISKMADEAVKKKRQSKDKEAEEMAT</sequence>
<feature type="compositionally biased region" description="Basic and acidic residues" evidence="6">
    <location>
        <begin position="102"/>
        <end position="111"/>
    </location>
</feature>
<feature type="region of interest" description="Disordered" evidence="6">
    <location>
        <begin position="88"/>
        <end position="111"/>
    </location>
</feature>
<dbReference type="PANTHER" id="PTHR22980">
    <property type="entry name" value="CORTISTATIN"/>
    <property type="match status" value="1"/>
</dbReference>
<evidence type="ECO:0000256" key="5">
    <source>
        <dbReference type="ARBA" id="ARBA00023204"/>
    </source>
</evidence>
<dbReference type="EMBL" id="JASPKZ010001065">
    <property type="protein sequence ID" value="KAJ9598785.1"/>
    <property type="molecule type" value="Genomic_DNA"/>
</dbReference>
<evidence type="ECO:0000256" key="3">
    <source>
        <dbReference type="ARBA" id="ARBA00022763"/>
    </source>
</evidence>
<dbReference type="GO" id="GO:0031297">
    <property type="term" value="P:replication fork processing"/>
    <property type="evidence" value="ECO:0007669"/>
    <property type="project" value="TreeGrafter"/>
</dbReference>
<keyword evidence="5" id="KW-0234">DNA repair</keyword>
<reference evidence="7" key="2">
    <citation type="submission" date="2023-05" db="EMBL/GenBank/DDBJ databases">
        <authorList>
            <person name="Fouks B."/>
        </authorList>
    </citation>
    <scope>NUCLEOTIDE SEQUENCE</scope>
    <source>
        <strain evidence="7">Stay&amp;Tobe</strain>
        <tissue evidence="7">Testes</tissue>
    </source>
</reference>
<comment type="caution">
    <text evidence="7">The sequence shown here is derived from an EMBL/GenBank/DDBJ whole genome shotgun (WGS) entry which is preliminary data.</text>
</comment>
<dbReference type="GO" id="GO:0003682">
    <property type="term" value="F:chromatin binding"/>
    <property type="evidence" value="ECO:0007669"/>
    <property type="project" value="TreeGrafter"/>
</dbReference>
<evidence type="ECO:0000256" key="6">
    <source>
        <dbReference type="SAM" id="MobiDB-lite"/>
    </source>
</evidence>
<name>A0AAD8AHC4_DIPPU</name>
<dbReference type="GO" id="GO:0000712">
    <property type="term" value="P:resolution of meiotic recombination intermediates"/>
    <property type="evidence" value="ECO:0007669"/>
    <property type="project" value="TreeGrafter"/>
</dbReference>
<keyword evidence="8" id="KW-1185">Reference proteome</keyword>
<evidence type="ECO:0000313" key="7">
    <source>
        <dbReference type="EMBL" id="KAJ9598785.1"/>
    </source>
</evidence>
<evidence type="ECO:0000256" key="1">
    <source>
        <dbReference type="ARBA" id="ARBA00006612"/>
    </source>
</evidence>
<dbReference type="InterPro" id="IPR009072">
    <property type="entry name" value="Histone-fold"/>
</dbReference>